<feature type="chain" id="PRO_5045039238" description="Secreted protein" evidence="2">
    <location>
        <begin position="26"/>
        <end position="112"/>
    </location>
</feature>
<evidence type="ECO:0008006" key="5">
    <source>
        <dbReference type="Google" id="ProtNLM"/>
    </source>
</evidence>
<feature type="region of interest" description="Disordered" evidence="1">
    <location>
        <begin position="28"/>
        <end position="65"/>
    </location>
</feature>
<sequence length="112" mass="11689">MFGKRAGIALAACAAALLASGVSQAQATGGFDSGSKGCRTGEDVVVKGDSGPGQQGHSQKTATGTVKGQFFPSKNYRHGDYSNYGFTNVSLWSVQIDPGYLYMSETYAYCLA</sequence>
<feature type="signal peptide" evidence="2">
    <location>
        <begin position="1"/>
        <end position="25"/>
    </location>
</feature>
<keyword evidence="2" id="KW-0732">Signal</keyword>
<evidence type="ECO:0000256" key="1">
    <source>
        <dbReference type="SAM" id="MobiDB-lite"/>
    </source>
</evidence>
<evidence type="ECO:0000256" key="2">
    <source>
        <dbReference type="SAM" id="SignalP"/>
    </source>
</evidence>
<gene>
    <name evidence="3" type="ORF">GCM10009811_23960</name>
</gene>
<proteinExistence type="predicted"/>
<dbReference type="EMBL" id="BAAAPO010000038">
    <property type="protein sequence ID" value="GAA1799211.1"/>
    <property type="molecule type" value="Genomic_DNA"/>
</dbReference>
<organism evidence="3 4">
    <name type="scientific">Nostocoides veronense</name>
    <dbReference type="NCBI Taxonomy" id="330836"/>
    <lineage>
        <taxon>Bacteria</taxon>
        <taxon>Bacillati</taxon>
        <taxon>Actinomycetota</taxon>
        <taxon>Actinomycetes</taxon>
        <taxon>Micrococcales</taxon>
        <taxon>Intrasporangiaceae</taxon>
        <taxon>Nostocoides</taxon>
    </lineage>
</organism>
<comment type="caution">
    <text evidence="3">The sequence shown here is derived from an EMBL/GenBank/DDBJ whole genome shotgun (WGS) entry which is preliminary data.</text>
</comment>
<accession>A0ABN2LWN4</accession>
<evidence type="ECO:0000313" key="4">
    <source>
        <dbReference type="Proteomes" id="UP001499938"/>
    </source>
</evidence>
<keyword evidence="4" id="KW-1185">Reference proteome</keyword>
<feature type="compositionally biased region" description="Polar residues" evidence="1">
    <location>
        <begin position="55"/>
        <end position="65"/>
    </location>
</feature>
<reference evidence="3 4" key="1">
    <citation type="journal article" date="2019" name="Int. J. Syst. Evol. Microbiol.">
        <title>The Global Catalogue of Microorganisms (GCM) 10K type strain sequencing project: providing services to taxonomists for standard genome sequencing and annotation.</title>
        <authorList>
            <consortium name="The Broad Institute Genomics Platform"/>
            <consortium name="The Broad Institute Genome Sequencing Center for Infectious Disease"/>
            <person name="Wu L."/>
            <person name="Ma J."/>
        </authorList>
    </citation>
    <scope>NUCLEOTIDE SEQUENCE [LARGE SCALE GENOMIC DNA]</scope>
    <source>
        <strain evidence="3 4">JCM 15592</strain>
    </source>
</reference>
<dbReference type="Proteomes" id="UP001499938">
    <property type="component" value="Unassembled WGS sequence"/>
</dbReference>
<evidence type="ECO:0000313" key="3">
    <source>
        <dbReference type="EMBL" id="GAA1799211.1"/>
    </source>
</evidence>
<name>A0ABN2LWN4_9MICO</name>
<protein>
    <recommendedName>
        <fullName evidence="5">Secreted protein</fullName>
    </recommendedName>
</protein>